<protein>
    <recommendedName>
        <fullName evidence="4">Replication-relaxation</fullName>
    </recommendedName>
</protein>
<feature type="region of interest" description="Disordered" evidence="1">
    <location>
        <begin position="311"/>
        <end position="345"/>
    </location>
</feature>
<sequence>MAPDLPPQQALRGPRPHRPTPRTAATGDHLARLASHLTPRDRWLARMLYEHHVLTTHQIAALAWSSKRAANLRLLQLYKWRVVDRFRPFVTSGSAPMHYVLDIVGAATVAHEHGLDVRDLNYRHDRAIGIAHSLRLAHTIGVNTFFTALVALGRRPHAPGHLTAWWSETRCAQHFGDIIRPDAYGRWLEDHRELEWFLEFDRGTERPASRLAARITGYAQLATTTGIITPVLVWLPSARREASVRRALADAVGSLADPSLVPLATTSADLMACADRTDPAVARWLPLRRRNGPGRLRLAELHRIWDRVLPLPESPTVGTKRPAPSGGRLPPPDPMPPRPPDATTE</sequence>
<evidence type="ECO:0000256" key="1">
    <source>
        <dbReference type="SAM" id="MobiDB-lite"/>
    </source>
</evidence>
<comment type="caution">
    <text evidence="2">The sequence shown here is derived from an EMBL/GenBank/DDBJ whole genome shotgun (WGS) entry which is preliminary data.</text>
</comment>
<evidence type="ECO:0008006" key="4">
    <source>
        <dbReference type="Google" id="ProtNLM"/>
    </source>
</evidence>
<dbReference type="Proteomes" id="UP000603227">
    <property type="component" value="Unassembled WGS sequence"/>
</dbReference>
<evidence type="ECO:0000313" key="2">
    <source>
        <dbReference type="EMBL" id="GHH88088.1"/>
    </source>
</evidence>
<keyword evidence="3" id="KW-1185">Reference proteome</keyword>
<reference evidence="2" key="1">
    <citation type="journal article" date="2014" name="Int. J. Syst. Evol. Microbiol.">
        <title>Complete genome sequence of Corynebacterium casei LMG S-19264T (=DSM 44701T), isolated from a smear-ripened cheese.</title>
        <authorList>
            <consortium name="US DOE Joint Genome Institute (JGI-PGF)"/>
            <person name="Walter F."/>
            <person name="Albersmeier A."/>
            <person name="Kalinowski J."/>
            <person name="Ruckert C."/>
        </authorList>
    </citation>
    <scope>NUCLEOTIDE SEQUENCE</scope>
    <source>
        <strain evidence="2">CGMCC 4.7403</strain>
    </source>
</reference>
<gene>
    <name evidence="2" type="ORF">GCM10017771_31970</name>
</gene>
<dbReference type="AlphaFoldDB" id="A0A919GNX8"/>
<accession>A0A919GNX8</accession>
<organism evidence="2 3">
    <name type="scientific">Streptomyces capitiformicae</name>
    <dbReference type="NCBI Taxonomy" id="2014920"/>
    <lineage>
        <taxon>Bacteria</taxon>
        <taxon>Bacillati</taxon>
        <taxon>Actinomycetota</taxon>
        <taxon>Actinomycetes</taxon>
        <taxon>Kitasatosporales</taxon>
        <taxon>Streptomycetaceae</taxon>
        <taxon>Streptomyces</taxon>
    </lineage>
</organism>
<evidence type="ECO:0000313" key="3">
    <source>
        <dbReference type="Proteomes" id="UP000603227"/>
    </source>
</evidence>
<feature type="region of interest" description="Disordered" evidence="1">
    <location>
        <begin position="1"/>
        <end position="27"/>
    </location>
</feature>
<dbReference type="RefSeq" id="WP_189783124.1">
    <property type="nucleotide sequence ID" value="NZ_BNAT01000009.1"/>
</dbReference>
<reference evidence="2" key="2">
    <citation type="submission" date="2020-09" db="EMBL/GenBank/DDBJ databases">
        <authorList>
            <person name="Sun Q."/>
            <person name="Zhou Y."/>
        </authorList>
    </citation>
    <scope>NUCLEOTIDE SEQUENCE</scope>
    <source>
        <strain evidence="2">CGMCC 4.7403</strain>
    </source>
</reference>
<dbReference type="Pfam" id="PF13814">
    <property type="entry name" value="Replic_Relax"/>
    <property type="match status" value="1"/>
</dbReference>
<dbReference type="InterPro" id="IPR025855">
    <property type="entry name" value="Replic_Relax"/>
</dbReference>
<dbReference type="EMBL" id="BNAT01000009">
    <property type="protein sequence ID" value="GHH88088.1"/>
    <property type="molecule type" value="Genomic_DNA"/>
</dbReference>
<proteinExistence type="predicted"/>
<feature type="compositionally biased region" description="Pro residues" evidence="1">
    <location>
        <begin position="329"/>
        <end position="345"/>
    </location>
</feature>
<name>A0A919GNX8_9ACTN</name>